<evidence type="ECO:0000259" key="1">
    <source>
        <dbReference type="Pfam" id="PF00535"/>
    </source>
</evidence>
<feature type="domain" description="Glycosyltransferase 2-like" evidence="1">
    <location>
        <begin position="8"/>
        <end position="153"/>
    </location>
</feature>
<dbReference type="Gene3D" id="3.90.550.10">
    <property type="entry name" value="Spore Coat Polysaccharide Biosynthesis Protein SpsA, Chain A"/>
    <property type="match status" value="1"/>
</dbReference>
<dbReference type="GO" id="GO:0016740">
    <property type="term" value="F:transferase activity"/>
    <property type="evidence" value="ECO:0007669"/>
    <property type="project" value="UniProtKB-KW"/>
</dbReference>
<evidence type="ECO:0000313" key="2">
    <source>
        <dbReference type="EMBL" id="NKZ19381.1"/>
    </source>
</evidence>
<keyword evidence="3" id="KW-1185">Reference proteome</keyword>
<dbReference type="PANTHER" id="PTHR43685">
    <property type="entry name" value="GLYCOSYLTRANSFERASE"/>
    <property type="match status" value="1"/>
</dbReference>
<dbReference type="SUPFAM" id="SSF53448">
    <property type="entry name" value="Nucleotide-diphospho-sugar transferases"/>
    <property type="match status" value="1"/>
</dbReference>
<dbReference type="InterPro" id="IPR001173">
    <property type="entry name" value="Glyco_trans_2-like"/>
</dbReference>
<dbReference type="InterPro" id="IPR029044">
    <property type="entry name" value="Nucleotide-diphossugar_trans"/>
</dbReference>
<name>A0A7X6S0Q5_9STRE</name>
<accession>A0A7X6S0Q5</accession>
<dbReference type="Proteomes" id="UP000522720">
    <property type="component" value="Unassembled WGS sequence"/>
</dbReference>
<dbReference type="Pfam" id="PF00535">
    <property type="entry name" value="Glycos_transf_2"/>
    <property type="match status" value="1"/>
</dbReference>
<gene>
    <name evidence="2" type="ORF">HF992_00685</name>
</gene>
<keyword evidence="2" id="KW-0808">Transferase</keyword>
<dbReference type="CDD" id="cd04196">
    <property type="entry name" value="GT_2_like_d"/>
    <property type="match status" value="1"/>
</dbReference>
<dbReference type="EMBL" id="JAAXPR010000001">
    <property type="protein sequence ID" value="NKZ19381.1"/>
    <property type="molecule type" value="Genomic_DNA"/>
</dbReference>
<proteinExistence type="predicted"/>
<dbReference type="InterPro" id="IPR050834">
    <property type="entry name" value="Glycosyltransf_2"/>
</dbReference>
<dbReference type="AlphaFoldDB" id="A0A7X6S0Q5"/>
<evidence type="ECO:0000313" key="3">
    <source>
        <dbReference type="Proteomes" id="UP000522720"/>
    </source>
</evidence>
<reference evidence="2 3" key="1">
    <citation type="submission" date="2020-04" db="EMBL/GenBank/DDBJ databases">
        <title>MicrobeNet Type strains.</title>
        <authorList>
            <person name="Nicholson A.C."/>
        </authorList>
    </citation>
    <scope>NUCLEOTIDE SEQUENCE [LARGE SCALE GENOMIC DNA]</scope>
    <source>
        <strain evidence="2 3">CCUG 69612</strain>
    </source>
</reference>
<dbReference type="PANTHER" id="PTHR43685:SF2">
    <property type="entry name" value="GLYCOSYLTRANSFERASE 2-LIKE DOMAIN-CONTAINING PROTEIN"/>
    <property type="match status" value="1"/>
</dbReference>
<protein>
    <submittedName>
        <fullName evidence="2">Glycosyltransferase family 2 protein</fullName>
    </submittedName>
</protein>
<sequence length="307" mass="34943">MTLKNVAVLMSTYNGEKYLKEQLDSLFTQKGAVVSVFVRDDGSTDNTLSILKDYEKDGKLTILESTQNLGVGNSFMELVYRVPLCYDYYAFCDQDDVWLEDKVKRAISLLSNYDKAALYCSNQVVVDSNLTVDRLRYKSSPNTSYLQILTSNQLTGCTMLWNRSLQQLLADSKRRPNTSLLQTRIHDVWVAMVASVIGEIVYDDEARILYRQHGNNVVGVKNGSLMKNYLKKIKNVAVRNGRSKLATGILDNYPEFLSRDTKENLAKFSNSKKGFKEKLILFNSPELFQFSSETRVGILLKILFNLI</sequence>
<comment type="caution">
    <text evidence="2">The sequence shown here is derived from an EMBL/GenBank/DDBJ whole genome shotgun (WGS) entry which is preliminary data.</text>
</comment>
<organism evidence="2 3">
    <name type="scientific">Streptococcus ovuberis</name>
    <dbReference type="NCBI Taxonomy" id="1936207"/>
    <lineage>
        <taxon>Bacteria</taxon>
        <taxon>Bacillati</taxon>
        <taxon>Bacillota</taxon>
        <taxon>Bacilli</taxon>
        <taxon>Lactobacillales</taxon>
        <taxon>Streptococcaceae</taxon>
        <taxon>Streptococcus</taxon>
    </lineage>
</organism>
<dbReference type="RefSeq" id="WP_168548145.1">
    <property type="nucleotide sequence ID" value="NZ_JAAXPR010000001.1"/>
</dbReference>